<keyword evidence="2" id="KW-1185">Reference proteome</keyword>
<proteinExistence type="predicted"/>
<reference evidence="1" key="1">
    <citation type="submission" date="2019-06" db="EMBL/GenBank/DDBJ databases">
        <authorList>
            <consortium name="Wellcome Sanger Institute Data Sharing"/>
        </authorList>
    </citation>
    <scope>NUCLEOTIDE SEQUENCE [LARGE SCALE GENOMIC DNA]</scope>
</reference>
<protein>
    <submittedName>
        <fullName evidence="1">Uncharacterized protein</fullName>
    </submittedName>
</protein>
<organism evidence="1 2">
    <name type="scientific">Salarias fasciatus</name>
    <name type="common">Jewelled blenny</name>
    <name type="synonym">Blennius fasciatus</name>
    <dbReference type="NCBI Taxonomy" id="181472"/>
    <lineage>
        <taxon>Eukaryota</taxon>
        <taxon>Metazoa</taxon>
        <taxon>Chordata</taxon>
        <taxon>Craniata</taxon>
        <taxon>Vertebrata</taxon>
        <taxon>Euteleostomi</taxon>
        <taxon>Actinopterygii</taxon>
        <taxon>Neopterygii</taxon>
        <taxon>Teleostei</taxon>
        <taxon>Neoteleostei</taxon>
        <taxon>Acanthomorphata</taxon>
        <taxon>Ovalentaria</taxon>
        <taxon>Blenniimorphae</taxon>
        <taxon>Blenniiformes</taxon>
        <taxon>Blennioidei</taxon>
        <taxon>Blenniidae</taxon>
        <taxon>Salariinae</taxon>
        <taxon>Salarias</taxon>
    </lineage>
</organism>
<evidence type="ECO:0000313" key="2">
    <source>
        <dbReference type="Proteomes" id="UP000472267"/>
    </source>
</evidence>
<sequence>MTLNVYTHSYHGLLGHYLSRYQQIKSLCSALRTAAVELKTCKFLVRLCAHVTGRCIIRFTQGPCKRGFIVDHYMNTLRLIRLFTIILKKHPCKLGHCQFCYRMAVTGSLLECHATYLLLNCMIVRLNPDFCVVFLIYIFKWKCP</sequence>
<accession>A0A672IHP3</accession>
<name>A0A672IHP3_SALFA</name>
<reference evidence="1" key="3">
    <citation type="submission" date="2025-09" db="UniProtKB">
        <authorList>
            <consortium name="Ensembl"/>
        </authorList>
    </citation>
    <scope>IDENTIFICATION</scope>
</reference>
<evidence type="ECO:0000313" key="1">
    <source>
        <dbReference type="Ensembl" id="ENSSFAP00005040607.1"/>
    </source>
</evidence>
<dbReference type="InParanoid" id="A0A672IHP3"/>
<dbReference type="Proteomes" id="UP000472267">
    <property type="component" value="Chromosome 1"/>
</dbReference>
<reference evidence="1" key="2">
    <citation type="submission" date="2025-08" db="UniProtKB">
        <authorList>
            <consortium name="Ensembl"/>
        </authorList>
    </citation>
    <scope>IDENTIFICATION</scope>
</reference>
<dbReference type="AlphaFoldDB" id="A0A672IHP3"/>
<dbReference type="Ensembl" id="ENSSFAT00005042102.1">
    <property type="protein sequence ID" value="ENSSFAP00005040607.1"/>
    <property type="gene ID" value="ENSSFAG00005020242.1"/>
</dbReference>